<keyword evidence="2" id="KW-1185">Reference proteome</keyword>
<reference evidence="1 2" key="1">
    <citation type="submission" date="2018-03" db="EMBL/GenBank/DDBJ databases">
        <title>Genomic Encyclopedia of Archaeal and Bacterial Type Strains, Phase II (KMG-II): from individual species to whole genera.</title>
        <authorList>
            <person name="Goeker M."/>
        </authorList>
    </citation>
    <scope>NUCLEOTIDE SEQUENCE [LARGE SCALE GENOMIC DNA]</scope>
    <source>
        <strain evidence="1 2">DSM 100673</strain>
    </source>
</reference>
<dbReference type="EMBL" id="PYGJ01000020">
    <property type="protein sequence ID" value="PSL17169.1"/>
    <property type="molecule type" value="Genomic_DNA"/>
</dbReference>
<name>A0A2P8F634_9RHOB</name>
<dbReference type="Proteomes" id="UP000240418">
    <property type="component" value="Unassembled WGS sequence"/>
</dbReference>
<dbReference type="OrthoDB" id="65593at2"/>
<gene>
    <name evidence="1" type="ORF">CLV88_12021</name>
</gene>
<protein>
    <submittedName>
        <fullName evidence="1">Uncharacterized protein</fullName>
    </submittedName>
</protein>
<comment type="caution">
    <text evidence="1">The sequence shown here is derived from an EMBL/GenBank/DDBJ whole genome shotgun (WGS) entry which is preliminary data.</text>
</comment>
<evidence type="ECO:0000313" key="1">
    <source>
        <dbReference type="EMBL" id="PSL17169.1"/>
    </source>
</evidence>
<organism evidence="1 2">
    <name type="scientific">Shimia abyssi</name>
    <dbReference type="NCBI Taxonomy" id="1662395"/>
    <lineage>
        <taxon>Bacteria</taxon>
        <taxon>Pseudomonadati</taxon>
        <taxon>Pseudomonadota</taxon>
        <taxon>Alphaproteobacteria</taxon>
        <taxon>Rhodobacterales</taxon>
        <taxon>Roseobacteraceae</taxon>
    </lineage>
</organism>
<dbReference type="AlphaFoldDB" id="A0A2P8F634"/>
<accession>A0A2P8F634</accession>
<sequence>MYWLAGHIKRNPQLRWHLPDRIFFGRGACHILAGTYLKTAPLPGFHAEMIQPAAGFSGSHIFVTDGHIAFDFHGYSIRDRLLVQHWRGWRARYPDWHGTVTSVTFDLLDTRALNTRKFLGPAQYYGNVKTRAGAYLTKIDHIANYTRAAQLN</sequence>
<proteinExistence type="predicted"/>
<evidence type="ECO:0000313" key="2">
    <source>
        <dbReference type="Proteomes" id="UP000240418"/>
    </source>
</evidence>
<dbReference type="RefSeq" id="WP_106610249.1">
    <property type="nucleotide sequence ID" value="NZ_PYGJ01000020.1"/>
</dbReference>